<dbReference type="Proteomes" id="UP000814033">
    <property type="component" value="Unassembled WGS sequence"/>
</dbReference>
<reference evidence="1" key="1">
    <citation type="submission" date="2021-02" db="EMBL/GenBank/DDBJ databases">
        <authorList>
            <consortium name="DOE Joint Genome Institute"/>
            <person name="Ahrendt S."/>
            <person name="Looney B.P."/>
            <person name="Miyauchi S."/>
            <person name="Morin E."/>
            <person name="Drula E."/>
            <person name="Courty P.E."/>
            <person name="Chicoki N."/>
            <person name="Fauchery L."/>
            <person name="Kohler A."/>
            <person name="Kuo A."/>
            <person name="Labutti K."/>
            <person name="Pangilinan J."/>
            <person name="Lipzen A."/>
            <person name="Riley R."/>
            <person name="Andreopoulos W."/>
            <person name="He G."/>
            <person name="Johnson J."/>
            <person name="Barry K.W."/>
            <person name="Grigoriev I.V."/>
            <person name="Nagy L."/>
            <person name="Hibbett D."/>
            <person name="Henrissat B."/>
            <person name="Matheny P.B."/>
            <person name="Labbe J."/>
            <person name="Martin F."/>
        </authorList>
    </citation>
    <scope>NUCLEOTIDE SEQUENCE</scope>
    <source>
        <strain evidence="1">FP105234-sp</strain>
    </source>
</reference>
<sequence>MIRAAAARSAIFARAARSNASVRPLLAARVRYNSSQPTLTPEQAKERKARLAETDALQSDWTAPILSYETVKQKSLQPSEHAYLIDVREPDEVVSGMIPSAVNVPLSVLSGSLKLSPAKFENRFGFKKPQQGQEVVFYCRSGKRSASAADVAKRNGFTNIFNYEGSWLDWTKREGNPAS</sequence>
<keyword evidence="2" id="KW-1185">Reference proteome</keyword>
<gene>
    <name evidence="1" type="ORF">FA95DRAFT_1558087</name>
</gene>
<evidence type="ECO:0000313" key="1">
    <source>
        <dbReference type="EMBL" id="KAI0048431.1"/>
    </source>
</evidence>
<organism evidence="1 2">
    <name type="scientific">Auriscalpium vulgare</name>
    <dbReference type="NCBI Taxonomy" id="40419"/>
    <lineage>
        <taxon>Eukaryota</taxon>
        <taxon>Fungi</taxon>
        <taxon>Dikarya</taxon>
        <taxon>Basidiomycota</taxon>
        <taxon>Agaricomycotina</taxon>
        <taxon>Agaricomycetes</taxon>
        <taxon>Russulales</taxon>
        <taxon>Auriscalpiaceae</taxon>
        <taxon>Auriscalpium</taxon>
    </lineage>
</organism>
<proteinExistence type="predicted"/>
<name>A0ACB8RWE5_9AGAM</name>
<evidence type="ECO:0000313" key="2">
    <source>
        <dbReference type="Proteomes" id="UP000814033"/>
    </source>
</evidence>
<protein>
    <submittedName>
        <fullName evidence="1">Endoplasmic reticulum protein</fullName>
    </submittedName>
</protein>
<comment type="caution">
    <text evidence="1">The sequence shown here is derived from an EMBL/GenBank/DDBJ whole genome shotgun (WGS) entry which is preliminary data.</text>
</comment>
<accession>A0ACB8RWE5</accession>
<reference evidence="1" key="2">
    <citation type="journal article" date="2022" name="New Phytol.">
        <title>Evolutionary transition to the ectomycorrhizal habit in the genomes of a hyperdiverse lineage of mushroom-forming fungi.</title>
        <authorList>
            <person name="Looney B."/>
            <person name="Miyauchi S."/>
            <person name="Morin E."/>
            <person name="Drula E."/>
            <person name="Courty P.E."/>
            <person name="Kohler A."/>
            <person name="Kuo A."/>
            <person name="LaButti K."/>
            <person name="Pangilinan J."/>
            <person name="Lipzen A."/>
            <person name="Riley R."/>
            <person name="Andreopoulos W."/>
            <person name="He G."/>
            <person name="Johnson J."/>
            <person name="Nolan M."/>
            <person name="Tritt A."/>
            <person name="Barry K.W."/>
            <person name="Grigoriev I.V."/>
            <person name="Nagy L.G."/>
            <person name="Hibbett D."/>
            <person name="Henrissat B."/>
            <person name="Matheny P.B."/>
            <person name="Labbe J."/>
            <person name="Martin F.M."/>
        </authorList>
    </citation>
    <scope>NUCLEOTIDE SEQUENCE</scope>
    <source>
        <strain evidence="1">FP105234-sp</strain>
    </source>
</reference>
<dbReference type="EMBL" id="MU275887">
    <property type="protein sequence ID" value="KAI0048431.1"/>
    <property type="molecule type" value="Genomic_DNA"/>
</dbReference>